<dbReference type="EMBL" id="LT906465">
    <property type="protein sequence ID" value="SNV37538.1"/>
    <property type="molecule type" value="Genomic_DNA"/>
</dbReference>
<proteinExistence type="predicted"/>
<dbReference type="Pfam" id="PF13098">
    <property type="entry name" value="Thioredoxin_2"/>
    <property type="match status" value="1"/>
</dbReference>
<dbReference type="GO" id="GO:0045454">
    <property type="term" value="P:cell redox homeostasis"/>
    <property type="evidence" value="ECO:0007669"/>
    <property type="project" value="TreeGrafter"/>
</dbReference>
<dbReference type="InterPro" id="IPR013766">
    <property type="entry name" value="Thioredoxin_domain"/>
</dbReference>
<name>A0A239WUQ9_9FLAO</name>
<dbReference type="InterPro" id="IPR012336">
    <property type="entry name" value="Thioredoxin-like_fold"/>
</dbReference>
<evidence type="ECO:0000313" key="4">
    <source>
        <dbReference type="Proteomes" id="UP000215196"/>
    </source>
</evidence>
<dbReference type="SUPFAM" id="SSF52833">
    <property type="entry name" value="Thioredoxin-like"/>
    <property type="match status" value="1"/>
</dbReference>
<dbReference type="AlphaFoldDB" id="A0A239WUQ9"/>
<feature type="chain" id="PRO_5013303442" evidence="1">
    <location>
        <begin position="21"/>
        <end position="391"/>
    </location>
</feature>
<dbReference type="PROSITE" id="PS51352">
    <property type="entry name" value="THIOREDOXIN_2"/>
    <property type="match status" value="1"/>
</dbReference>
<dbReference type="Gene3D" id="3.40.30.10">
    <property type="entry name" value="Glutaredoxin"/>
    <property type="match status" value="1"/>
</dbReference>
<dbReference type="PANTHER" id="PTHR43601:SF3">
    <property type="entry name" value="THIOREDOXIN, MITOCHONDRIAL"/>
    <property type="match status" value="1"/>
</dbReference>
<organism evidence="3 4">
    <name type="scientific">Chryseobacterium taklimakanense</name>
    <dbReference type="NCBI Taxonomy" id="536441"/>
    <lineage>
        <taxon>Bacteria</taxon>
        <taxon>Pseudomonadati</taxon>
        <taxon>Bacteroidota</taxon>
        <taxon>Flavobacteriia</taxon>
        <taxon>Flavobacteriales</taxon>
        <taxon>Weeksellaceae</taxon>
        <taxon>Chryseobacterium group</taxon>
        <taxon>Chryseobacterium</taxon>
    </lineage>
</organism>
<dbReference type="RefSeq" id="WP_095070394.1">
    <property type="nucleotide sequence ID" value="NZ_LT906465.1"/>
</dbReference>
<keyword evidence="4" id="KW-1185">Reference proteome</keyword>
<protein>
    <submittedName>
        <fullName evidence="3">Thioredoxin</fullName>
    </submittedName>
</protein>
<sequence length="391" mass="44197">MRKIFSLLLCFSLALSYAQGGIKFDEGNFKTLLAKAKKENKLLFVDAFTTWCGPCKLMSKNVFTTQQVGDFYNAKFINAKIDMEKGEGIDIAKKYNIKAFPTYIWVNGDGELIHTGVGYYEPDAFVKVGEEANDPTKQVVVLKKKFDAGDKDLTLLKSYYKAMAYRDRELAPKIASRYFANKPAGSGYGEEDLGMLLNSVQTIDDEFYKIYLRDKSLIVAAAPAFKADNFEKAIKLNTVRAKAYNKETKVLDEKIFMDEALKLMTREEAQKQLNALKMRLALSAKDYAAYEKLALDYYREAENFDADELNSAAWTFFERVSNNTSLQKALEWAKISVKKEEGFYNTDTLANLYNKIGDKASAKIWAQKAVDLGKAKGEDVADTQKLLDSMK</sequence>
<dbReference type="PANTHER" id="PTHR43601">
    <property type="entry name" value="THIOREDOXIN, MITOCHONDRIAL"/>
    <property type="match status" value="1"/>
</dbReference>
<evidence type="ECO:0000256" key="1">
    <source>
        <dbReference type="SAM" id="SignalP"/>
    </source>
</evidence>
<reference evidence="3 4" key="1">
    <citation type="submission" date="2017-06" db="EMBL/GenBank/DDBJ databases">
        <authorList>
            <consortium name="Pathogen Informatics"/>
        </authorList>
    </citation>
    <scope>NUCLEOTIDE SEQUENCE [LARGE SCALE GENOMIC DNA]</scope>
    <source>
        <strain evidence="3 4">NCTC13490</strain>
    </source>
</reference>
<dbReference type="KEGG" id="ctak:4412677_00677"/>
<evidence type="ECO:0000313" key="3">
    <source>
        <dbReference type="EMBL" id="SNV37538.1"/>
    </source>
</evidence>
<dbReference type="CDD" id="cd02947">
    <property type="entry name" value="TRX_family"/>
    <property type="match status" value="1"/>
</dbReference>
<accession>A0A239WUQ9</accession>
<feature type="domain" description="Thioredoxin" evidence="2">
    <location>
        <begin position="2"/>
        <end position="134"/>
    </location>
</feature>
<gene>
    <name evidence="3" type="primary">trxA_2</name>
    <name evidence="3" type="ORF">SAMEA4412677_00677</name>
</gene>
<dbReference type="Proteomes" id="UP000215196">
    <property type="component" value="Chromosome 1"/>
</dbReference>
<evidence type="ECO:0000259" key="2">
    <source>
        <dbReference type="PROSITE" id="PS51352"/>
    </source>
</evidence>
<dbReference type="InterPro" id="IPR036249">
    <property type="entry name" value="Thioredoxin-like_sf"/>
</dbReference>
<feature type="signal peptide" evidence="1">
    <location>
        <begin position="1"/>
        <end position="20"/>
    </location>
</feature>
<keyword evidence="1" id="KW-0732">Signal</keyword>